<gene>
    <name evidence="3" type="primary">ylbH</name>
    <name evidence="3" type="ORF">BN1224_DC9_BU_00490</name>
</gene>
<dbReference type="PANTHER" id="PTHR43542">
    <property type="entry name" value="METHYLTRANSFERASE"/>
    <property type="match status" value="1"/>
</dbReference>
<protein>
    <submittedName>
        <fullName evidence="3">Putative rRNA methyltransferase YlbH</fullName>
        <ecNumber evidence="3">2.1.1.-</ecNumber>
    </submittedName>
</protein>
<dbReference type="EC" id="2.1.1.-" evidence="3"/>
<dbReference type="InterPro" id="IPR004398">
    <property type="entry name" value="RNA_MeTrfase_RsmD"/>
</dbReference>
<dbReference type="PIRSF" id="PIRSF004553">
    <property type="entry name" value="CHP00095"/>
    <property type="match status" value="1"/>
</dbReference>
<dbReference type="PANTHER" id="PTHR43542:SF1">
    <property type="entry name" value="METHYLTRANSFERASE"/>
    <property type="match status" value="1"/>
</dbReference>
<dbReference type="PROSITE" id="PS00092">
    <property type="entry name" value="N6_MTASE"/>
    <property type="match status" value="1"/>
</dbReference>
<name>A0A0F7WWG3_CHLPN</name>
<dbReference type="Gene3D" id="3.40.50.150">
    <property type="entry name" value="Vaccinia Virus protein VP39"/>
    <property type="match status" value="1"/>
</dbReference>
<dbReference type="GO" id="GO:0003676">
    <property type="term" value="F:nucleic acid binding"/>
    <property type="evidence" value="ECO:0007669"/>
    <property type="project" value="InterPro"/>
</dbReference>
<dbReference type="InterPro" id="IPR002052">
    <property type="entry name" value="DNA_methylase_N6_adenine_CS"/>
</dbReference>
<reference evidence="3" key="1">
    <citation type="submission" date="2015-05" db="EMBL/GenBank/DDBJ databases">
        <authorList>
            <person name="Rattei Thomas"/>
        </authorList>
    </citation>
    <scope>NUCLEOTIDE SEQUENCE</scope>
    <source>
        <strain evidence="3">DC9</strain>
    </source>
</reference>
<dbReference type="GO" id="GO:0008168">
    <property type="term" value="F:methyltransferase activity"/>
    <property type="evidence" value="ECO:0007669"/>
    <property type="project" value="UniProtKB-KW"/>
</dbReference>
<dbReference type="CDD" id="cd02440">
    <property type="entry name" value="AdoMet_MTases"/>
    <property type="match status" value="1"/>
</dbReference>
<keyword evidence="2 3" id="KW-0808">Transferase</keyword>
<dbReference type="GO" id="GO:0031167">
    <property type="term" value="P:rRNA methylation"/>
    <property type="evidence" value="ECO:0007669"/>
    <property type="project" value="InterPro"/>
</dbReference>
<evidence type="ECO:0000256" key="1">
    <source>
        <dbReference type="ARBA" id="ARBA00022603"/>
    </source>
</evidence>
<keyword evidence="1 3" id="KW-0489">Methyltransferase</keyword>
<proteinExistence type="predicted"/>
<dbReference type="NCBIfam" id="TIGR00095">
    <property type="entry name" value="16S rRNA (guanine(966)-N(2))-methyltransferase RsmD"/>
    <property type="match status" value="1"/>
</dbReference>
<dbReference type="EMBL" id="LN847051">
    <property type="protein sequence ID" value="CRI42724.1"/>
    <property type="molecule type" value="Genomic_DNA"/>
</dbReference>
<dbReference type="Pfam" id="PF03602">
    <property type="entry name" value="Cons_hypoth95"/>
    <property type="match status" value="1"/>
</dbReference>
<dbReference type="SUPFAM" id="SSF53335">
    <property type="entry name" value="S-adenosyl-L-methionine-dependent methyltransferases"/>
    <property type="match status" value="1"/>
</dbReference>
<evidence type="ECO:0000256" key="2">
    <source>
        <dbReference type="ARBA" id="ARBA00022679"/>
    </source>
</evidence>
<dbReference type="AlphaFoldDB" id="A0A0F7WWG3"/>
<accession>A0A0F7WWG3</accession>
<dbReference type="InterPro" id="IPR029063">
    <property type="entry name" value="SAM-dependent_MTases_sf"/>
</dbReference>
<evidence type="ECO:0000313" key="3">
    <source>
        <dbReference type="EMBL" id="CRI42724.1"/>
    </source>
</evidence>
<sequence>MRILAGKYKGKSLKTFSNPHIRPTSGLVKEAFFSICREDIEGAAFLDLFAGMGAIGFEALSRGAASVVFVDISIKAIQLIHTNSALLGEQLPVVIFRQDAQSAIQRLIKQKRSFDLIYIDPPYELCNRYVETLLQKIVSGNILNPEGTLFLENASDEEIACEGLTLRRRRKLGKTYLAEYIVEKDP</sequence>
<organism evidence="3">
    <name type="scientific">Chlamydia pneumoniae</name>
    <name type="common">Chlamydophila pneumoniae</name>
    <dbReference type="NCBI Taxonomy" id="83558"/>
    <lineage>
        <taxon>Bacteria</taxon>
        <taxon>Pseudomonadati</taxon>
        <taxon>Chlamydiota</taxon>
        <taxon>Chlamydiia</taxon>
        <taxon>Chlamydiales</taxon>
        <taxon>Chlamydiaceae</taxon>
        <taxon>Chlamydia/Chlamydophila group</taxon>
        <taxon>Chlamydia</taxon>
    </lineage>
</organism>